<sequence length="247" mass="26358">MEISRPENGFAADVPYLTAVLRLLAEDTGFSGASAAALSSAWEAFRLAESPVSELSRGELLRRLNGTRHILLAEIGKHPADWDFIDHGGRLDQSQRRVFPGVAVYLEDIRSPFNVGAMFRTAESFGAETLLLSPLCADPGHPRAERTAMGCIAVLPWERVPLEELPGPVFALETGGTPLADFNFPLRGTAIVGSEELGVSPGALALADQSLGRVSIPVYGAKGSLNAGVAFGIVMQAWAFSLSQRRS</sequence>
<dbReference type="Gene3D" id="3.40.1280.10">
    <property type="match status" value="1"/>
</dbReference>
<dbReference type="CDD" id="cd18082">
    <property type="entry name" value="SpoU-like_family"/>
    <property type="match status" value="1"/>
</dbReference>
<dbReference type="PANTHER" id="PTHR43191">
    <property type="entry name" value="RRNA METHYLTRANSFERASE 3"/>
    <property type="match status" value="1"/>
</dbReference>
<dbReference type="EMBL" id="CP067089">
    <property type="protein sequence ID" value="QQO11316.1"/>
    <property type="molecule type" value="Genomic_DNA"/>
</dbReference>
<dbReference type="SUPFAM" id="SSF75217">
    <property type="entry name" value="alpha/beta knot"/>
    <property type="match status" value="1"/>
</dbReference>
<dbReference type="KEGG" id="bhc:JFL75_04725"/>
<proteinExistence type="predicted"/>
<dbReference type="GO" id="GO:0032259">
    <property type="term" value="P:methylation"/>
    <property type="evidence" value="ECO:0007669"/>
    <property type="project" value="UniProtKB-KW"/>
</dbReference>
<keyword evidence="1 4" id="KW-0489">Methyltransferase</keyword>
<dbReference type="InterPro" id="IPR051259">
    <property type="entry name" value="rRNA_Methyltransferase"/>
</dbReference>
<dbReference type="GO" id="GO:0006396">
    <property type="term" value="P:RNA processing"/>
    <property type="evidence" value="ECO:0007669"/>
    <property type="project" value="InterPro"/>
</dbReference>
<reference evidence="4" key="1">
    <citation type="submission" date="2021-01" db="EMBL/GenBank/DDBJ databases">
        <title>Description of Breznakiella homolactica.</title>
        <authorList>
            <person name="Song Y."/>
            <person name="Brune A."/>
        </authorList>
    </citation>
    <scope>NUCLEOTIDE SEQUENCE</scope>
    <source>
        <strain evidence="4">RmG30</strain>
    </source>
</reference>
<dbReference type="InterPro" id="IPR029028">
    <property type="entry name" value="Alpha/beta_knot_MTases"/>
</dbReference>
<evidence type="ECO:0000313" key="5">
    <source>
        <dbReference type="Proteomes" id="UP000595917"/>
    </source>
</evidence>
<protein>
    <submittedName>
        <fullName evidence="4">TrmH family RNA methyltransferase</fullName>
    </submittedName>
</protein>
<evidence type="ECO:0000256" key="2">
    <source>
        <dbReference type="ARBA" id="ARBA00022679"/>
    </source>
</evidence>
<dbReference type="Proteomes" id="UP000595917">
    <property type="component" value="Chromosome"/>
</dbReference>
<name>A0A7T8BCD4_9SPIR</name>
<dbReference type="InterPro" id="IPR001537">
    <property type="entry name" value="SpoU_MeTrfase"/>
</dbReference>
<feature type="domain" description="tRNA/rRNA methyltransferase SpoU type" evidence="3">
    <location>
        <begin position="102"/>
        <end position="235"/>
    </location>
</feature>
<dbReference type="InterPro" id="IPR029026">
    <property type="entry name" value="tRNA_m1G_MTases_N"/>
</dbReference>
<evidence type="ECO:0000313" key="4">
    <source>
        <dbReference type="EMBL" id="QQO11316.1"/>
    </source>
</evidence>
<dbReference type="AlphaFoldDB" id="A0A7T8BCD4"/>
<dbReference type="PANTHER" id="PTHR43191:SF2">
    <property type="entry name" value="RRNA METHYLTRANSFERASE 3, MITOCHONDRIAL"/>
    <property type="match status" value="1"/>
</dbReference>
<keyword evidence="5" id="KW-1185">Reference proteome</keyword>
<accession>A0A7T8BCD4</accession>
<organism evidence="4 5">
    <name type="scientific">Breznakiella homolactica</name>
    <dbReference type="NCBI Taxonomy" id="2798577"/>
    <lineage>
        <taxon>Bacteria</taxon>
        <taxon>Pseudomonadati</taxon>
        <taxon>Spirochaetota</taxon>
        <taxon>Spirochaetia</taxon>
        <taxon>Spirochaetales</taxon>
        <taxon>Breznakiellaceae</taxon>
        <taxon>Breznakiella</taxon>
    </lineage>
</organism>
<dbReference type="Pfam" id="PF00588">
    <property type="entry name" value="SpoU_methylase"/>
    <property type="match status" value="1"/>
</dbReference>
<evidence type="ECO:0000256" key="1">
    <source>
        <dbReference type="ARBA" id="ARBA00022603"/>
    </source>
</evidence>
<gene>
    <name evidence="4" type="ORF">JFL75_04725</name>
</gene>
<dbReference type="GO" id="GO:0003723">
    <property type="term" value="F:RNA binding"/>
    <property type="evidence" value="ECO:0007669"/>
    <property type="project" value="InterPro"/>
</dbReference>
<evidence type="ECO:0000259" key="3">
    <source>
        <dbReference type="Pfam" id="PF00588"/>
    </source>
</evidence>
<dbReference type="GO" id="GO:0008173">
    <property type="term" value="F:RNA methyltransferase activity"/>
    <property type="evidence" value="ECO:0007669"/>
    <property type="project" value="InterPro"/>
</dbReference>
<keyword evidence="2" id="KW-0808">Transferase</keyword>